<gene>
    <name evidence="3 4 5 6 7" type="primary">LOC110805475</name>
</gene>
<accession>A0ABM3RCX7</accession>
<evidence type="ECO:0000313" key="6">
    <source>
        <dbReference type="RefSeq" id="XP_056693464.1"/>
    </source>
</evidence>
<name>A0ABM3RCX7_SPIOL</name>
<keyword evidence="1" id="KW-1133">Transmembrane helix</keyword>
<keyword evidence="1" id="KW-0472">Membrane</keyword>
<dbReference type="Proteomes" id="UP000813463">
    <property type="component" value="Chromosome 1"/>
</dbReference>
<evidence type="ECO:0000313" key="2">
    <source>
        <dbReference type="Proteomes" id="UP000813463"/>
    </source>
</evidence>
<evidence type="ECO:0000313" key="7">
    <source>
        <dbReference type="RefSeq" id="XP_056693467.1"/>
    </source>
</evidence>
<sequence length="278" mass="31675">MGFGGLYNLVGLQLPRSFVYWLMTRVDPLSEVFSAPDGLEIPMSKTQVRWIFGIPHGKKVIPTSGSSADEDMKTLVEDLLSKYGQIWESNHPNSARPAIITDGIPVNPRFLKRLEGYWEENEEEEFKTMFLIATLQMVLCPTQCARLSSGLLYVCTLGKKAREYDWCKLVYDFFMEKVKVFCRDFYTFGWVKGIGGCSLYLVIFYLGRLKRRPVQWGLCPRSKAWNMEEIKKAKSADRFPGATGDYGYIGCIDVAYGDNQHPKAPRVLGTSTLLVMKR</sequence>
<dbReference type="RefSeq" id="XP_056693458.1">
    <property type="nucleotide sequence ID" value="XM_056837480.1"/>
</dbReference>
<feature type="transmembrane region" description="Helical" evidence="1">
    <location>
        <begin position="185"/>
        <end position="206"/>
    </location>
</feature>
<dbReference type="PANTHER" id="PTHR34835">
    <property type="entry name" value="OS07G0283600 PROTEIN-RELATED"/>
    <property type="match status" value="1"/>
</dbReference>
<organism evidence="2 3">
    <name type="scientific">Spinacia oleracea</name>
    <name type="common">Spinach</name>
    <dbReference type="NCBI Taxonomy" id="3562"/>
    <lineage>
        <taxon>Eukaryota</taxon>
        <taxon>Viridiplantae</taxon>
        <taxon>Streptophyta</taxon>
        <taxon>Embryophyta</taxon>
        <taxon>Tracheophyta</taxon>
        <taxon>Spermatophyta</taxon>
        <taxon>Magnoliopsida</taxon>
        <taxon>eudicotyledons</taxon>
        <taxon>Gunneridae</taxon>
        <taxon>Pentapetalae</taxon>
        <taxon>Caryophyllales</taxon>
        <taxon>Chenopodiaceae</taxon>
        <taxon>Chenopodioideae</taxon>
        <taxon>Anserineae</taxon>
        <taxon>Spinacia</taxon>
    </lineage>
</organism>
<dbReference type="RefSeq" id="XP_056693460.1">
    <property type="nucleotide sequence ID" value="XM_056837482.1"/>
</dbReference>
<proteinExistence type="predicted"/>
<evidence type="ECO:0000313" key="3">
    <source>
        <dbReference type="RefSeq" id="XP_056693456.1"/>
    </source>
</evidence>
<evidence type="ECO:0000313" key="4">
    <source>
        <dbReference type="RefSeq" id="XP_056693458.1"/>
    </source>
</evidence>
<dbReference type="RefSeq" id="XP_056693456.1">
    <property type="nucleotide sequence ID" value="XM_056837478.1"/>
</dbReference>
<keyword evidence="2" id="KW-1185">Reference proteome</keyword>
<dbReference type="RefSeq" id="XP_056693467.1">
    <property type="nucleotide sequence ID" value="XM_056837489.1"/>
</dbReference>
<evidence type="ECO:0000256" key="1">
    <source>
        <dbReference type="SAM" id="Phobius"/>
    </source>
</evidence>
<protein>
    <submittedName>
        <fullName evidence="3 4">Uncharacterized protein isoform X1</fullName>
    </submittedName>
</protein>
<dbReference type="PANTHER" id="PTHR34835:SF34">
    <property type="entry name" value="OS08G0555500 PROTEIN"/>
    <property type="match status" value="1"/>
</dbReference>
<dbReference type="GeneID" id="110805475"/>
<reference evidence="2" key="1">
    <citation type="journal article" date="2021" name="Nat. Commun.">
        <title>Genomic analyses provide insights into spinach domestication and the genetic basis of agronomic traits.</title>
        <authorList>
            <person name="Cai X."/>
            <person name="Sun X."/>
            <person name="Xu C."/>
            <person name="Sun H."/>
            <person name="Wang X."/>
            <person name="Ge C."/>
            <person name="Zhang Z."/>
            <person name="Wang Q."/>
            <person name="Fei Z."/>
            <person name="Jiao C."/>
            <person name="Wang Q."/>
        </authorList>
    </citation>
    <scope>NUCLEOTIDE SEQUENCE [LARGE SCALE GENOMIC DNA]</scope>
    <source>
        <strain evidence="2">cv. Varoflay</strain>
    </source>
</reference>
<evidence type="ECO:0000313" key="5">
    <source>
        <dbReference type="RefSeq" id="XP_056693460.1"/>
    </source>
</evidence>
<keyword evidence="1" id="KW-0812">Transmembrane</keyword>
<dbReference type="RefSeq" id="XP_056693464.1">
    <property type="nucleotide sequence ID" value="XM_056837486.1"/>
</dbReference>
<reference evidence="3 4" key="2">
    <citation type="submission" date="2025-05" db="UniProtKB">
        <authorList>
            <consortium name="RefSeq"/>
        </authorList>
    </citation>
    <scope>IDENTIFICATION</scope>
    <source>
        <tissue evidence="3 4">Leaf</tissue>
    </source>
</reference>